<dbReference type="Pfam" id="PF05175">
    <property type="entry name" value="MTS"/>
    <property type="match status" value="1"/>
</dbReference>
<dbReference type="SUPFAM" id="SSF53335">
    <property type="entry name" value="S-adenosyl-L-methionine-dependent methyltransferases"/>
    <property type="match status" value="1"/>
</dbReference>
<evidence type="ECO:0000256" key="1">
    <source>
        <dbReference type="ARBA" id="ARBA00022603"/>
    </source>
</evidence>
<evidence type="ECO:0000313" key="5">
    <source>
        <dbReference type="Proteomes" id="UP001146670"/>
    </source>
</evidence>
<keyword evidence="5" id="KW-1185">Reference proteome</keyword>
<protein>
    <submittedName>
        <fullName evidence="4">Class I SAM-dependent methyltransferase</fullName>
    </submittedName>
</protein>
<keyword evidence="2" id="KW-0808">Transferase</keyword>
<dbReference type="PANTHER" id="PTHR47816">
    <property type="entry name" value="RIBOSOMAL RNA SMALL SUBUNIT METHYLTRANSFERASE C"/>
    <property type="match status" value="1"/>
</dbReference>
<organism evidence="4 5">
    <name type="scientific">Aerococcus kribbianus</name>
    <dbReference type="NCBI Taxonomy" id="2999064"/>
    <lineage>
        <taxon>Bacteria</taxon>
        <taxon>Bacillati</taxon>
        <taxon>Bacillota</taxon>
        <taxon>Bacilli</taxon>
        <taxon>Lactobacillales</taxon>
        <taxon>Aerococcaceae</taxon>
        <taxon>Aerococcus</taxon>
    </lineage>
</organism>
<dbReference type="Gene3D" id="3.40.50.150">
    <property type="entry name" value="Vaccinia Virus protein VP39"/>
    <property type="match status" value="1"/>
</dbReference>
<proteinExistence type="predicted"/>
<dbReference type="InterPro" id="IPR046977">
    <property type="entry name" value="RsmC/RlmG"/>
</dbReference>
<dbReference type="AlphaFoldDB" id="A0A9X3FNR8"/>
<name>A0A9X3FNR8_9LACT</name>
<evidence type="ECO:0000313" key="4">
    <source>
        <dbReference type="EMBL" id="MCZ0726230.1"/>
    </source>
</evidence>
<evidence type="ECO:0000256" key="2">
    <source>
        <dbReference type="ARBA" id="ARBA00022679"/>
    </source>
</evidence>
<comment type="caution">
    <text evidence="4">The sequence shown here is derived from an EMBL/GenBank/DDBJ whole genome shotgun (WGS) entry which is preliminary data.</text>
</comment>
<sequence>MAHQYFEDNQDLDHDYKIIDFNWQGQTLHLKTDAGVFSRDNVDFGSRTLLETFLNNTADDFDQLLDLGCGYGAMGLALAIAYPKAQIDMVDVSQRALALAENNAQANQITNTAIFFSDVYSEVKKKDYDHVLSNPPIRAGKEVVHGIISGAKDHLKLGGRLTIVIQKKQGAPSAKKKMAELYGNVTELDRKKGYWILQSYKQD</sequence>
<dbReference type="GO" id="GO:0032259">
    <property type="term" value="P:methylation"/>
    <property type="evidence" value="ECO:0007669"/>
    <property type="project" value="UniProtKB-KW"/>
</dbReference>
<dbReference type="RefSeq" id="WP_268752561.1">
    <property type="nucleotide sequence ID" value="NZ_JAPRFQ010000003.1"/>
</dbReference>
<dbReference type="InterPro" id="IPR007848">
    <property type="entry name" value="Small_mtfrase_dom"/>
</dbReference>
<reference evidence="4" key="1">
    <citation type="submission" date="2022-12" db="EMBL/GenBank/DDBJ databases">
        <title>Description and comparative metabolic analysis of Aerococcus sp. nov., isolated from the feces of a pig.</title>
        <authorList>
            <person name="Chang Y.-H."/>
        </authorList>
    </citation>
    <scope>NUCLEOTIDE SEQUENCE</scope>
    <source>
        <strain evidence="4">YH-aer222</strain>
    </source>
</reference>
<evidence type="ECO:0000259" key="3">
    <source>
        <dbReference type="Pfam" id="PF05175"/>
    </source>
</evidence>
<feature type="domain" description="Methyltransferase small" evidence="3">
    <location>
        <begin position="28"/>
        <end position="198"/>
    </location>
</feature>
<dbReference type="InterPro" id="IPR029063">
    <property type="entry name" value="SAM-dependent_MTases_sf"/>
</dbReference>
<dbReference type="EMBL" id="JAPRFR010000003">
    <property type="protein sequence ID" value="MCZ0726230.1"/>
    <property type="molecule type" value="Genomic_DNA"/>
</dbReference>
<dbReference type="PANTHER" id="PTHR47816:SF4">
    <property type="entry name" value="RIBOSOMAL RNA SMALL SUBUNIT METHYLTRANSFERASE C"/>
    <property type="match status" value="1"/>
</dbReference>
<accession>A0A9X3FNR8</accession>
<dbReference type="GO" id="GO:0008757">
    <property type="term" value="F:S-adenosylmethionine-dependent methyltransferase activity"/>
    <property type="evidence" value="ECO:0007669"/>
    <property type="project" value="InterPro"/>
</dbReference>
<dbReference type="Proteomes" id="UP001146670">
    <property type="component" value="Unassembled WGS sequence"/>
</dbReference>
<dbReference type="CDD" id="cd02440">
    <property type="entry name" value="AdoMet_MTases"/>
    <property type="match status" value="1"/>
</dbReference>
<gene>
    <name evidence="4" type="ORF">OW157_06645</name>
</gene>
<keyword evidence="1 4" id="KW-0489">Methyltransferase</keyword>